<gene>
    <name evidence="1" type="ORF">Salat_1476600</name>
</gene>
<dbReference type="Gene3D" id="1.20.5.4130">
    <property type="match status" value="1"/>
</dbReference>
<reference evidence="1" key="1">
    <citation type="submission" date="2020-06" db="EMBL/GenBank/DDBJ databases">
        <authorList>
            <person name="Li T."/>
            <person name="Hu X."/>
            <person name="Zhang T."/>
            <person name="Song X."/>
            <person name="Zhang H."/>
            <person name="Dai N."/>
            <person name="Sheng W."/>
            <person name="Hou X."/>
            <person name="Wei L."/>
        </authorList>
    </citation>
    <scope>NUCLEOTIDE SEQUENCE</scope>
    <source>
        <strain evidence="1">3651</strain>
        <tissue evidence="1">Leaf</tissue>
    </source>
</reference>
<proteinExistence type="predicted"/>
<dbReference type="Proteomes" id="UP001293254">
    <property type="component" value="Unassembled WGS sequence"/>
</dbReference>
<dbReference type="AlphaFoldDB" id="A0AAE1YBS0"/>
<sequence>MAYAALISLKLTIQRILKSSQIPIPSSCPEIIELAYQNVKSLQELFTLEYGRNNERVKAVEKEIREASCRLEDVLESAHVSNQHFLSQSETVDGDEISYLASMKVEEEINLFTETAEKIKEQFSNTLLQPEEYKGEIEEVIPSRTDHFLATKSKIFGLDSDLMKLKDLLRGYHLELRFSP</sequence>
<reference evidence="1" key="2">
    <citation type="journal article" date="2024" name="Plant">
        <title>Genomic evolution and insights into agronomic trait innovations of Sesamum species.</title>
        <authorList>
            <person name="Miao H."/>
            <person name="Wang L."/>
            <person name="Qu L."/>
            <person name="Liu H."/>
            <person name="Sun Y."/>
            <person name="Le M."/>
            <person name="Wang Q."/>
            <person name="Wei S."/>
            <person name="Zheng Y."/>
            <person name="Lin W."/>
            <person name="Duan Y."/>
            <person name="Cao H."/>
            <person name="Xiong S."/>
            <person name="Wang X."/>
            <person name="Wei L."/>
            <person name="Li C."/>
            <person name="Ma Q."/>
            <person name="Ju M."/>
            <person name="Zhao R."/>
            <person name="Li G."/>
            <person name="Mu C."/>
            <person name="Tian Q."/>
            <person name="Mei H."/>
            <person name="Zhang T."/>
            <person name="Gao T."/>
            <person name="Zhang H."/>
        </authorList>
    </citation>
    <scope>NUCLEOTIDE SEQUENCE</scope>
    <source>
        <strain evidence="1">3651</strain>
    </source>
</reference>
<accession>A0AAE1YBS0</accession>
<evidence type="ECO:0000313" key="2">
    <source>
        <dbReference type="Proteomes" id="UP001293254"/>
    </source>
</evidence>
<organism evidence="1 2">
    <name type="scientific">Sesamum alatum</name>
    <dbReference type="NCBI Taxonomy" id="300844"/>
    <lineage>
        <taxon>Eukaryota</taxon>
        <taxon>Viridiplantae</taxon>
        <taxon>Streptophyta</taxon>
        <taxon>Embryophyta</taxon>
        <taxon>Tracheophyta</taxon>
        <taxon>Spermatophyta</taxon>
        <taxon>Magnoliopsida</taxon>
        <taxon>eudicotyledons</taxon>
        <taxon>Gunneridae</taxon>
        <taxon>Pentapetalae</taxon>
        <taxon>asterids</taxon>
        <taxon>lamiids</taxon>
        <taxon>Lamiales</taxon>
        <taxon>Pedaliaceae</taxon>
        <taxon>Sesamum</taxon>
    </lineage>
</organism>
<name>A0AAE1YBS0_9LAMI</name>
<evidence type="ECO:0000313" key="1">
    <source>
        <dbReference type="EMBL" id="KAK4427077.1"/>
    </source>
</evidence>
<keyword evidence="2" id="KW-1185">Reference proteome</keyword>
<comment type="caution">
    <text evidence="1">The sequence shown here is derived from an EMBL/GenBank/DDBJ whole genome shotgun (WGS) entry which is preliminary data.</text>
</comment>
<protein>
    <submittedName>
        <fullName evidence="1">Uncharacterized protein</fullName>
    </submittedName>
</protein>
<dbReference type="EMBL" id="JACGWO010000005">
    <property type="protein sequence ID" value="KAK4427077.1"/>
    <property type="molecule type" value="Genomic_DNA"/>
</dbReference>